<feature type="transmembrane region" description="Helical" evidence="1">
    <location>
        <begin position="12"/>
        <end position="29"/>
    </location>
</feature>
<name>G4D4X6_9FIRM</name>
<organism evidence="2 3">
    <name type="scientific">Peptoniphilus indolicus ATCC 29427</name>
    <dbReference type="NCBI Taxonomy" id="997350"/>
    <lineage>
        <taxon>Bacteria</taxon>
        <taxon>Bacillati</taxon>
        <taxon>Bacillota</taxon>
        <taxon>Tissierellia</taxon>
        <taxon>Tissierellales</taxon>
        <taxon>Peptoniphilaceae</taxon>
        <taxon>Peptoniphilus</taxon>
    </lineage>
</organism>
<dbReference type="EMBL" id="AGBB01000141">
    <property type="protein sequence ID" value="EGY79424.1"/>
    <property type="molecule type" value="Genomic_DNA"/>
</dbReference>
<protein>
    <submittedName>
        <fullName evidence="2">Uncharacterized protein</fullName>
    </submittedName>
</protein>
<dbReference type="STRING" id="997350.HMPREF9129_1456"/>
<gene>
    <name evidence="2" type="ORF">HMPREF9129_1456</name>
</gene>
<evidence type="ECO:0000313" key="2">
    <source>
        <dbReference type="EMBL" id="EGY79424.1"/>
    </source>
</evidence>
<sequence length="118" mass="14250">MVIGVQMKIRRKISVVYFLFFIFCIYVLVRYHGLEVWPKWQQLTRERVIYLMNTDVQWSKEPITHIGYLVGMAMCLFHLTIELLEKNYTKKVKNYIKVKIFDKFSNMDSCNQLNLCDK</sequence>
<dbReference type="AlphaFoldDB" id="G4D4X6"/>
<evidence type="ECO:0000256" key="1">
    <source>
        <dbReference type="SAM" id="Phobius"/>
    </source>
</evidence>
<dbReference type="HOGENOM" id="CLU_2070877_0_0_9"/>
<comment type="caution">
    <text evidence="2">The sequence shown here is derived from an EMBL/GenBank/DDBJ whole genome shotgun (WGS) entry which is preliminary data.</text>
</comment>
<keyword evidence="1" id="KW-0812">Transmembrane</keyword>
<keyword evidence="1" id="KW-0472">Membrane</keyword>
<dbReference type="Proteomes" id="UP000003422">
    <property type="component" value="Unassembled WGS sequence"/>
</dbReference>
<evidence type="ECO:0000313" key="3">
    <source>
        <dbReference type="Proteomes" id="UP000003422"/>
    </source>
</evidence>
<keyword evidence="1" id="KW-1133">Transmembrane helix</keyword>
<keyword evidence="3" id="KW-1185">Reference proteome</keyword>
<proteinExistence type="predicted"/>
<reference evidence="2 3" key="1">
    <citation type="submission" date="2011-06" db="EMBL/GenBank/DDBJ databases">
        <authorList>
            <person name="Muzny D."/>
            <person name="Qin X."/>
            <person name="Deng J."/>
            <person name="Jiang H."/>
            <person name="Liu Y."/>
            <person name="Qu J."/>
            <person name="Song X.-Z."/>
            <person name="Zhang L."/>
            <person name="Thornton R."/>
            <person name="Coyle M."/>
            <person name="Francisco L."/>
            <person name="Jackson L."/>
            <person name="Javaid M."/>
            <person name="Korchina V."/>
            <person name="Kovar C."/>
            <person name="Mata R."/>
            <person name="Mathew T."/>
            <person name="Ngo R."/>
            <person name="Nguyen L."/>
            <person name="Nguyen N."/>
            <person name="Okwuonu G."/>
            <person name="Ongeri F."/>
            <person name="Pham C."/>
            <person name="Simmons D."/>
            <person name="Wilczek-Boney K."/>
            <person name="Hale W."/>
            <person name="Jakkamsetti A."/>
            <person name="Pham P."/>
            <person name="Ruth R."/>
            <person name="San Lucas F."/>
            <person name="Warren J."/>
            <person name="Zhang J."/>
            <person name="Zhao Z."/>
            <person name="Zhou C."/>
            <person name="Zhu D."/>
            <person name="Lee S."/>
            <person name="Bess C."/>
            <person name="Blankenburg K."/>
            <person name="Forbes L."/>
            <person name="Fu Q."/>
            <person name="Gubbala S."/>
            <person name="Hirani K."/>
            <person name="Jayaseelan J.C."/>
            <person name="Lara F."/>
            <person name="Munidasa M."/>
            <person name="Palculict T."/>
            <person name="Patil S."/>
            <person name="Pu L.-L."/>
            <person name="Saada N."/>
            <person name="Tang L."/>
            <person name="Weissenberger G."/>
            <person name="Zhu Y."/>
            <person name="Hemphill L."/>
            <person name="Shang Y."/>
            <person name="Youmans B."/>
            <person name="Ayvaz T."/>
            <person name="Ross M."/>
            <person name="Santibanez J."/>
            <person name="Aqrawi P."/>
            <person name="Gross S."/>
            <person name="Joshi V."/>
            <person name="Fowler G."/>
            <person name="Nazareth L."/>
            <person name="Reid J."/>
            <person name="Worley K."/>
            <person name="Petrosino J."/>
            <person name="Highlander S."/>
            <person name="Gibbs R."/>
        </authorList>
    </citation>
    <scope>NUCLEOTIDE SEQUENCE [LARGE SCALE GENOMIC DNA]</scope>
    <source>
        <strain evidence="2 3">ATCC 29427</strain>
    </source>
</reference>
<feature type="transmembrane region" description="Helical" evidence="1">
    <location>
        <begin position="66"/>
        <end position="84"/>
    </location>
</feature>
<accession>G4D4X6</accession>